<dbReference type="SUPFAM" id="SSF49265">
    <property type="entry name" value="Fibronectin type III"/>
    <property type="match status" value="1"/>
</dbReference>
<sequence>VSYGGKIYGIAITPGFTKIFAAPGTYNLTFSKDYYNSTVITEHMTRNLTENVGLFPTSVNVSEVYLAGVSFFFPIGYLSLYVSWTLPSQPGVGVFRIDYSTNANMSGFSYVVVPATASYTVLFPVTPAATYYVQVLSVLASNQIVASKIFTLNASSLPDILINLAMYIGIITYLVVAVRILRRAFKKKRTV</sequence>
<comment type="caution">
    <text evidence="2">The sequence shown here is derived from an EMBL/GenBank/DDBJ whole genome shotgun (WGS) entry which is preliminary data.</text>
</comment>
<accession>T0ZJM1</accession>
<feature type="transmembrane region" description="Helical" evidence="1">
    <location>
        <begin position="64"/>
        <end position="86"/>
    </location>
</feature>
<dbReference type="Gene3D" id="2.60.40.10">
    <property type="entry name" value="Immunoglobulins"/>
    <property type="match status" value="1"/>
</dbReference>
<organism evidence="2">
    <name type="scientific">mine drainage metagenome</name>
    <dbReference type="NCBI Taxonomy" id="410659"/>
    <lineage>
        <taxon>unclassified sequences</taxon>
        <taxon>metagenomes</taxon>
        <taxon>ecological metagenomes</taxon>
    </lineage>
</organism>
<evidence type="ECO:0000256" key="1">
    <source>
        <dbReference type="SAM" id="Phobius"/>
    </source>
</evidence>
<keyword evidence="1" id="KW-0472">Membrane</keyword>
<name>T0ZJM1_9ZZZZ</name>
<dbReference type="InterPro" id="IPR036116">
    <property type="entry name" value="FN3_sf"/>
</dbReference>
<feature type="transmembrane region" description="Helical" evidence="1">
    <location>
        <begin position="107"/>
        <end position="133"/>
    </location>
</feature>
<dbReference type="AlphaFoldDB" id="T0ZJM1"/>
<evidence type="ECO:0000313" key="2">
    <source>
        <dbReference type="EMBL" id="EQD28944.1"/>
    </source>
</evidence>
<keyword evidence="1" id="KW-1133">Transmembrane helix</keyword>
<gene>
    <name evidence="2" type="ORF">B1B_18823</name>
</gene>
<reference evidence="2" key="2">
    <citation type="journal article" date="2014" name="ISME J.">
        <title>Microbial stratification in low pH oxic and suboxic macroscopic growths along an acid mine drainage.</title>
        <authorList>
            <person name="Mendez-Garcia C."/>
            <person name="Mesa V."/>
            <person name="Sprenger R.R."/>
            <person name="Richter M."/>
            <person name="Diez M.S."/>
            <person name="Solano J."/>
            <person name="Bargiela R."/>
            <person name="Golyshina O.V."/>
            <person name="Manteca A."/>
            <person name="Ramos J.L."/>
            <person name="Gallego J.R."/>
            <person name="Llorente I."/>
            <person name="Martins Dos Santos V.A."/>
            <person name="Jensen O.N."/>
            <person name="Pelaez A.I."/>
            <person name="Sanchez J."/>
            <person name="Ferrer M."/>
        </authorList>
    </citation>
    <scope>NUCLEOTIDE SEQUENCE</scope>
</reference>
<dbReference type="EMBL" id="AUZY01012624">
    <property type="protein sequence ID" value="EQD28944.1"/>
    <property type="molecule type" value="Genomic_DNA"/>
</dbReference>
<keyword evidence="1" id="KW-0812">Transmembrane</keyword>
<reference evidence="2" key="1">
    <citation type="submission" date="2013-08" db="EMBL/GenBank/DDBJ databases">
        <authorList>
            <person name="Mendez C."/>
            <person name="Richter M."/>
            <person name="Ferrer M."/>
            <person name="Sanchez J."/>
        </authorList>
    </citation>
    <scope>NUCLEOTIDE SEQUENCE</scope>
</reference>
<feature type="transmembrane region" description="Helical" evidence="1">
    <location>
        <begin position="160"/>
        <end position="181"/>
    </location>
</feature>
<proteinExistence type="predicted"/>
<dbReference type="InterPro" id="IPR013783">
    <property type="entry name" value="Ig-like_fold"/>
</dbReference>
<feature type="non-terminal residue" evidence="2">
    <location>
        <position position="1"/>
    </location>
</feature>
<protein>
    <submittedName>
        <fullName evidence="2">Membrane protein</fullName>
    </submittedName>
</protein>